<keyword evidence="2" id="KW-1185">Reference proteome</keyword>
<evidence type="ECO:0000313" key="1">
    <source>
        <dbReference type="EMBL" id="KAG2229111.1"/>
    </source>
</evidence>
<accession>A0A8H7SJ04</accession>
<dbReference type="PANTHER" id="PTHR37450:SF1">
    <property type="entry name" value="CIPC PROTEIN"/>
    <property type="match status" value="1"/>
</dbReference>
<dbReference type="OrthoDB" id="9895617at2759"/>
<dbReference type="Gene3D" id="2.80.10.50">
    <property type="match status" value="1"/>
</dbReference>
<proteinExistence type="predicted"/>
<name>A0A8H7SJ04_9FUNG</name>
<dbReference type="EMBL" id="JAEPRE010000309">
    <property type="protein sequence ID" value="KAG2229111.1"/>
    <property type="molecule type" value="Genomic_DNA"/>
</dbReference>
<dbReference type="SUPFAM" id="SSF50370">
    <property type="entry name" value="Ricin B-like lectins"/>
    <property type="match status" value="1"/>
</dbReference>
<dbReference type="Pfam" id="PF12585">
    <property type="entry name" value="DUF3759"/>
    <property type="match status" value="1"/>
</dbReference>
<gene>
    <name evidence="1" type="ORF">INT48_000953</name>
</gene>
<reference evidence="1" key="1">
    <citation type="submission" date="2021-01" db="EMBL/GenBank/DDBJ databases">
        <title>Metabolic potential, ecology and presence of endohyphal bacteria is reflected in genomic diversity of Mucoromycotina.</title>
        <authorList>
            <person name="Muszewska A."/>
            <person name="Okrasinska A."/>
            <person name="Steczkiewicz K."/>
            <person name="Drgas O."/>
            <person name="Orlowska M."/>
            <person name="Perlinska-Lenart U."/>
            <person name="Aleksandrzak-Piekarczyk T."/>
            <person name="Szatraj K."/>
            <person name="Zielenkiewicz U."/>
            <person name="Pilsyk S."/>
            <person name="Malc E."/>
            <person name="Mieczkowski P."/>
            <person name="Kruszewska J.S."/>
            <person name="Biernat P."/>
            <person name="Pawlowska J."/>
        </authorList>
    </citation>
    <scope>NUCLEOTIDE SEQUENCE</scope>
    <source>
        <strain evidence="1">WA0000018081</strain>
    </source>
</reference>
<dbReference type="InterPro" id="IPR035992">
    <property type="entry name" value="Ricin_B-like_lectins"/>
</dbReference>
<dbReference type="Proteomes" id="UP000613177">
    <property type="component" value="Unassembled WGS sequence"/>
</dbReference>
<dbReference type="PANTHER" id="PTHR37450">
    <property type="entry name" value="CIPC PROTEIN"/>
    <property type="match status" value="1"/>
</dbReference>
<protein>
    <submittedName>
        <fullName evidence="1">Uncharacterized protein</fullName>
    </submittedName>
</protein>
<evidence type="ECO:0000313" key="2">
    <source>
        <dbReference type="Proteomes" id="UP000613177"/>
    </source>
</evidence>
<sequence length="302" mass="34612">MTVTDSEFPLGYFYIVSKMNDLVIDLRGPETATLAAKIVMAAKKPASPERDSQLWIHQNGFLTNKSTGLVLDINKAESFIAIFTKENRLYLDKMKEQEAANDQRFGYESETGYIYALCNRDLVVDIRHEDTKEDARVMVYQKKPIEEAINQLWTIELGDPPRMIDSDDEDEDDSKRERMKAWFGNWRGWGHKKREVMAEKDLEEANQKVYKDKKSKASYELIAAAAAYEAVNVWEKKQKEDGNEVHHATAKKLIAGIAAKELVKLLTERGDDDIKNNKQKNDLITNMTKSAAINYFDSKHGH</sequence>
<dbReference type="AlphaFoldDB" id="A0A8H7SJ04"/>
<dbReference type="InterPro" id="IPR022234">
    <property type="entry name" value="DUF3759"/>
</dbReference>
<organism evidence="1 2">
    <name type="scientific">Thamnidium elegans</name>
    <dbReference type="NCBI Taxonomy" id="101142"/>
    <lineage>
        <taxon>Eukaryota</taxon>
        <taxon>Fungi</taxon>
        <taxon>Fungi incertae sedis</taxon>
        <taxon>Mucoromycota</taxon>
        <taxon>Mucoromycotina</taxon>
        <taxon>Mucoromycetes</taxon>
        <taxon>Mucorales</taxon>
        <taxon>Mucorineae</taxon>
        <taxon>Mucoraceae</taxon>
        <taxon>Thamnidium</taxon>
    </lineage>
</organism>
<comment type="caution">
    <text evidence="1">The sequence shown here is derived from an EMBL/GenBank/DDBJ whole genome shotgun (WGS) entry which is preliminary data.</text>
</comment>